<gene>
    <name evidence="3" type="ORF">SAMN04487959_101135</name>
</gene>
<dbReference type="PANTHER" id="PTHR38342">
    <property type="entry name" value="SLR5037 PROTEIN"/>
    <property type="match status" value="1"/>
</dbReference>
<dbReference type="EMBL" id="FOPY01000001">
    <property type="protein sequence ID" value="SFH18458.1"/>
    <property type="molecule type" value="Genomic_DNA"/>
</dbReference>
<name>A0A1I2XY87_9GAMM</name>
<dbReference type="PANTHER" id="PTHR38342:SF2">
    <property type="entry name" value="INNER MEMBRANE OR EXPORTED"/>
    <property type="match status" value="1"/>
</dbReference>
<sequence>MTLRIPARRCTTFSILLLILTLGLAQSATAEDPFPGIKHVTSQESVNEVEAKLRKALEARDLKLFTVIDHTQGAVDAGQELPPTLTVIFGNPNVGTAMMQCQGSVALDLPQKMVVRKVNDGTRIEWNSPAYLAERHGLRDCDLPLDEMAGMLGEVAREAAGK</sequence>
<dbReference type="SUPFAM" id="SSF103247">
    <property type="entry name" value="TT1751-like"/>
    <property type="match status" value="1"/>
</dbReference>
<keyword evidence="1" id="KW-0732">Signal</keyword>
<dbReference type="Proteomes" id="UP000199040">
    <property type="component" value="Unassembled WGS sequence"/>
</dbReference>
<evidence type="ECO:0000313" key="4">
    <source>
        <dbReference type="Proteomes" id="UP000199040"/>
    </source>
</evidence>
<dbReference type="AlphaFoldDB" id="A0A1I2XY87"/>
<dbReference type="InterPro" id="IPR005180">
    <property type="entry name" value="DUF302"/>
</dbReference>
<reference evidence="3 4" key="1">
    <citation type="submission" date="2016-10" db="EMBL/GenBank/DDBJ databases">
        <authorList>
            <person name="de Groot N.N."/>
        </authorList>
    </citation>
    <scope>NUCLEOTIDE SEQUENCE [LARGE SCALE GENOMIC DNA]</scope>
    <source>
        <strain evidence="3 4">CGMCC 1.6848</strain>
    </source>
</reference>
<keyword evidence="4" id="KW-1185">Reference proteome</keyword>
<dbReference type="RefSeq" id="WP_092842716.1">
    <property type="nucleotide sequence ID" value="NZ_FOPY01000001.1"/>
</dbReference>
<evidence type="ECO:0000259" key="2">
    <source>
        <dbReference type="Pfam" id="PF03625"/>
    </source>
</evidence>
<organism evidence="3 4">
    <name type="scientific">Modicisalibacter xianhensis</name>
    <dbReference type="NCBI Taxonomy" id="442341"/>
    <lineage>
        <taxon>Bacteria</taxon>
        <taxon>Pseudomonadati</taxon>
        <taxon>Pseudomonadota</taxon>
        <taxon>Gammaproteobacteria</taxon>
        <taxon>Oceanospirillales</taxon>
        <taxon>Halomonadaceae</taxon>
        <taxon>Modicisalibacter</taxon>
    </lineage>
</organism>
<proteinExistence type="predicted"/>
<evidence type="ECO:0000313" key="3">
    <source>
        <dbReference type="EMBL" id="SFH18458.1"/>
    </source>
</evidence>
<protein>
    <submittedName>
        <fullName evidence="3">Uncharacterized conserved protein, DUF302 family</fullName>
    </submittedName>
</protein>
<dbReference type="InterPro" id="IPR035923">
    <property type="entry name" value="TT1751-like_sf"/>
</dbReference>
<feature type="chain" id="PRO_5011698858" evidence="1">
    <location>
        <begin position="31"/>
        <end position="162"/>
    </location>
</feature>
<accession>A0A1I2XY87</accession>
<dbReference type="STRING" id="442341.SAMN04487959_101135"/>
<dbReference type="Pfam" id="PF03625">
    <property type="entry name" value="DUF302"/>
    <property type="match status" value="1"/>
</dbReference>
<evidence type="ECO:0000256" key="1">
    <source>
        <dbReference type="SAM" id="SignalP"/>
    </source>
</evidence>
<feature type="signal peptide" evidence="1">
    <location>
        <begin position="1"/>
        <end position="30"/>
    </location>
</feature>
<dbReference type="CDD" id="cd14797">
    <property type="entry name" value="DUF302"/>
    <property type="match status" value="1"/>
</dbReference>
<feature type="domain" description="DUF302" evidence="2">
    <location>
        <begin position="68"/>
        <end position="129"/>
    </location>
</feature>
<dbReference type="Gene3D" id="3.30.310.70">
    <property type="entry name" value="TT1751-like domain"/>
    <property type="match status" value="1"/>
</dbReference>